<dbReference type="RefSeq" id="XP_028492706.1">
    <property type="nucleotide sequence ID" value="XM_028634586.1"/>
</dbReference>
<dbReference type="GO" id="GO:0022857">
    <property type="term" value="F:transmembrane transporter activity"/>
    <property type="evidence" value="ECO:0007669"/>
    <property type="project" value="InterPro"/>
</dbReference>
<dbReference type="PANTHER" id="PTHR23502:SF12">
    <property type="entry name" value="MULTIDRUG TRANSPORTER, PUTATIVE (AFU_ORTHOLOGUE AFUA_1G06440)-RELATED"/>
    <property type="match status" value="1"/>
</dbReference>
<feature type="compositionally biased region" description="Basic and acidic residues" evidence="6">
    <location>
        <begin position="42"/>
        <end position="62"/>
    </location>
</feature>
<accession>A0A3M9Y514</accession>
<keyword evidence="4 7" id="KW-0472">Membrane</keyword>
<feature type="transmembrane region" description="Helical" evidence="7">
    <location>
        <begin position="205"/>
        <end position="229"/>
    </location>
</feature>
<keyword evidence="5" id="KW-0325">Glycoprotein</keyword>
<keyword evidence="3 7" id="KW-1133">Transmembrane helix</keyword>
<proteinExistence type="predicted"/>
<evidence type="ECO:0000256" key="1">
    <source>
        <dbReference type="ARBA" id="ARBA00004141"/>
    </source>
</evidence>
<dbReference type="CDD" id="cd17323">
    <property type="entry name" value="MFS_Tpo1_MDR_like"/>
    <property type="match status" value="1"/>
</dbReference>
<dbReference type="Pfam" id="PF07690">
    <property type="entry name" value="MFS_1"/>
    <property type="match status" value="1"/>
</dbReference>
<feature type="transmembrane region" description="Helical" evidence="7">
    <location>
        <begin position="180"/>
        <end position="199"/>
    </location>
</feature>
<evidence type="ECO:0000256" key="5">
    <source>
        <dbReference type="ARBA" id="ARBA00023180"/>
    </source>
</evidence>
<feature type="domain" description="Major facilitator superfamily (MFS) profile" evidence="8">
    <location>
        <begin position="114"/>
        <end position="542"/>
    </location>
</feature>
<evidence type="ECO:0000259" key="8">
    <source>
        <dbReference type="PROSITE" id="PS50850"/>
    </source>
</evidence>
<dbReference type="FunFam" id="1.20.1250.20:FF:000011">
    <property type="entry name" value="MFS multidrug transporter, putative"/>
    <property type="match status" value="1"/>
</dbReference>
<dbReference type="GeneID" id="39604016"/>
<feature type="transmembrane region" description="Helical" evidence="7">
    <location>
        <begin position="270"/>
        <end position="287"/>
    </location>
</feature>
<dbReference type="InterPro" id="IPR011701">
    <property type="entry name" value="MFS"/>
</dbReference>
<comment type="caution">
    <text evidence="9">The sequence shown here is derived from an EMBL/GenBank/DDBJ whole genome shotgun (WGS) entry which is preliminary data.</text>
</comment>
<dbReference type="PROSITE" id="PS50850">
    <property type="entry name" value="MFS"/>
    <property type="match status" value="1"/>
</dbReference>
<keyword evidence="10" id="KW-1185">Reference proteome</keyword>
<dbReference type="EMBL" id="RBVV01000100">
    <property type="protein sequence ID" value="RNJ54548.1"/>
    <property type="molecule type" value="Genomic_DNA"/>
</dbReference>
<gene>
    <name evidence="9" type="ORF">D7B24_000327</name>
</gene>
<dbReference type="SUPFAM" id="SSF103473">
    <property type="entry name" value="MFS general substrate transporter"/>
    <property type="match status" value="1"/>
</dbReference>
<dbReference type="Gene3D" id="1.20.1250.20">
    <property type="entry name" value="MFS general substrate transporter like domains"/>
    <property type="match status" value="1"/>
</dbReference>
<protein>
    <recommendedName>
        <fullName evidence="8">Major facilitator superfamily (MFS) profile domain-containing protein</fullName>
    </recommendedName>
</protein>
<reference evidence="9 10" key="1">
    <citation type="submission" date="2018-10" db="EMBL/GenBank/DDBJ databases">
        <title>Genome sequence of Verticillium nonalfalfae VnAa140.</title>
        <authorList>
            <person name="Stajich J.E."/>
            <person name="Kasson M.T."/>
        </authorList>
    </citation>
    <scope>NUCLEOTIDE SEQUENCE [LARGE SCALE GENOMIC DNA]</scope>
    <source>
        <strain evidence="9 10">VnAa140</strain>
    </source>
</reference>
<feature type="transmembrane region" description="Helical" evidence="7">
    <location>
        <begin position="149"/>
        <end position="168"/>
    </location>
</feature>
<feature type="region of interest" description="Disordered" evidence="6">
    <location>
        <begin position="1"/>
        <end position="101"/>
    </location>
</feature>
<evidence type="ECO:0000256" key="6">
    <source>
        <dbReference type="SAM" id="MobiDB-lite"/>
    </source>
</evidence>
<evidence type="ECO:0000256" key="2">
    <source>
        <dbReference type="ARBA" id="ARBA00022692"/>
    </source>
</evidence>
<evidence type="ECO:0000256" key="3">
    <source>
        <dbReference type="ARBA" id="ARBA00022989"/>
    </source>
</evidence>
<dbReference type="Proteomes" id="UP000267145">
    <property type="component" value="Unassembled WGS sequence"/>
</dbReference>
<organism evidence="9 10">
    <name type="scientific">Verticillium nonalfalfae</name>
    <dbReference type="NCBI Taxonomy" id="1051616"/>
    <lineage>
        <taxon>Eukaryota</taxon>
        <taxon>Fungi</taxon>
        <taxon>Dikarya</taxon>
        <taxon>Ascomycota</taxon>
        <taxon>Pezizomycotina</taxon>
        <taxon>Sordariomycetes</taxon>
        <taxon>Hypocreomycetidae</taxon>
        <taxon>Glomerellales</taxon>
        <taxon>Plectosphaerellaceae</taxon>
        <taxon>Verticillium</taxon>
    </lineage>
</organism>
<dbReference type="InterPro" id="IPR020846">
    <property type="entry name" value="MFS_dom"/>
</dbReference>
<dbReference type="InterPro" id="IPR036259">
    <property type="entry name" value="MFS_trans_sf"/>
</dbReference>
<feature type="transmembrane region" description="Helical" evidence="7">
    <location>
        <begin position="342"/>
        <end position="367"/>
    </location>
</feature>
<evidence type="ECO:0000256" key="4">
    <source>
        <dbReference type="ARBA" id="ARBA00023136"/>
    </source>
</evidence>
<dbReference type="AlphaFoldDB" id="A0A3M9Y514"/>
<evidence type="ECO:0000256" key="7">
    <source>
        <dbReference type="SAM" id="Phobius"/>
    </source>
</evidence>
<feature type="compositionally biased region" description="Acidic residues" evidence="6">
    <location>
        <begin position="91"/>
        <end position="100"/>
    </location>
</feature>
<feature type="transmembrane region" description="Helical" evidence="7">
    <location>
        <begin position="516"/>
        <end position="536"/>
    </location>
</feature>
<feature type="transmembrane region" description="Helical" evidence="7">
    <location>
        <begin position="241"/>
        <end position="264"/>
    </location>
</feature>
<feature type="transmembrane region" description="Helical" evidence="7">
    <location>
        <begin position="421"/>
        <end position="442"/>
    </location>
</feature>
<sequence length="593" mass="64746">MPSSPDPEKGAGAGGNWRSSTPSVHRNNDKTRSGTKPASGHPCDESDSSHDVLEKALRRDTDYEIEEASVAGEPLSRVRTEASTASRPPDFEVEFSPDDPENPRNWSKWYRAWVMFVVSISCWIVVLYSTSYTASIPGLMEEYNASKSYTALGVTTYLLGLATGSLVVAPLSELYGRRKIYIVCMVLSTIMIIPCALATSLEQMFACRFVGAMFGAALISNSPGTIVDISTEDRRAKYMSLWSIAPLNGPVTGPIIGGFVFQYLGWRWCNWLVLIIAGVSIIMMFTVKETYAPTLLQRKAAKIRKETDDPRWWCRYDAKVSKVELIKTNMSRPFILAATEPILWAANIWISVIYAILYLCFIAYPIVFSEHRGWGPGTSGLAFLGIGIGTLMAIFAEPLLRRIVNAHRHDPATGRPLPESAARIMVLGAILTPLGQLVFSWTCLPVTIHWAIPIAFGIPFGAGNTLSFIYGSNYLAGAYGIYAASALAGNAVIRSIAGGVLPLAGPAMYTTLSPQWAGTLLGLLEVALIPVPLAFWRYGERIRAKSEHGIDRFGELSTAGFVDAACVYPCVPRRLSARELAGGEYLPKPSCMV</sequence>
<evidence type="ECO:0000313" key="9">
    <source>
        <dbReference type="EMBL" id="RNJ54548.1"/>
    </source>
</evidence>
<feature type="transmembrane region" description="Helical" evidence="7">
    <location>
        <begin position="448"/>
        <end position="469"/>
    </location>
</feature>
<feature type="transmembrane region" description="Helical" evidence="7">
    <location>
        <begin position="112"/>
        <end position="129"/>
    </location>
</feature>
<dbReference type="GO" id="GO:0005886">
    <property type="term" value="C:plasma membrane"/>
    <property type="evidence" value="ECO:0007669"/>
    <property type="project" value="TreeGrafter"/>
</dbReference>
<dbReference type="PANTHER" id="PTHR23502">
    <property type="entry name" value="MAJOR FACILITATOR SUPERFAMILY"/>
    <property type="match status" value="1"/>
</dbReference>
<feature type="transmembrane region" description="Helical" evidence="7">
    <location>
        <begin position="481"/>
        <end position="504"/>
    </location>
</feature>
<keyword evidence="2 7" id="KW-0812">Transmembrane</keyword>
<feature type="transmembrane region" description="Helical" evidence="7">
    <location>
        <begin position="379"/>
        <end position="400"/>
    </location>
</feature>
<name>A0A3M9Y514_9PEZI</name>
<evidence type="ECO:0000313" key="10">
    <source>
        <dbReference type="Proteomes" id="UP000267145"/>
    </source>
</evidence>
<comment type="subcellular location">
    <subcellularLocation>
        <location evidence="1">Membrane</location>
        <topology evidence="1">Multi-pass membrane protein</topology>
    </subcellularLocation>
</comment>